<name>A0A9N9A864_9GLOM</name>
<keyword evidence="10" id="KW-0131">Cell cycle</keyword>
<dbReference type="OrthoDB" id="5575062at2759"/>
<reference evidence="15" key="1">
    <citation type="submission" date="2021-06" db="EMBL/GenBank/DDBJ databases">
        <authorList>
            <person name="Kallberg Y."/>
            <person name="Tangrot J."/>
            <person name="Rosling A."/>
        </authorList>
    </citation>
    <scope>NUCLEOTIDE SEQUENCE</scope>
    <source>
        <strain evidence="15">MT106</strain>
    </source>
</reference>
<keyword evidence="16" id="KW-1185">Reference proteome</keyword>
<dbReference type="SMART" id="SM00968">
    <property type="entry name" value="SMC_hinge"/>
    <property type="match status" value="1"/>
</dbReference>
<keyword evidence="4" id="KW-0547">Nucleotide-binding</keyword>
<dbReference type="PIRSF" id="PIRSF005719">
    <property type="entry name" value="SMC"/>
    <property type="match status" value="1"/>
</dbReference>
<feature type="compositionally biased region" description="Polar residues" evidence="13">
    <location>
        <begin position="19"/>
        <end position="89"/>
    </location>
</feature>
<feature type="coiled-coil region" evidence="12">
    <location>
        <begin position="843"/>
        <end position="1063"/>
    </location>
</feature>
<keyword evidence="8" id="KW-0226">DNA condensation</keyword>
<evidence type="ECO:0000256" key="10">
    <source>
        <dbReference type="ARBA" id="ARBA00023306"/>
    </source>
</evidence>
<proteinExistence type="inferred from homology"/>
<feature type="compositionally biased region" description="Polar residues" evidence="13">
    <location>
        <begin position="97"/>
        <end position="124"/>
    </location>
</feature>
<keyword evidence="5" id="KW-0498">Mitosis</keyword>
<keyword evidence="9 11" id="KW-0539">Nucleus</keyword>
<dbReference type="SUPFAM" id="SSF75553">
    <property type="entry name" value="Smc hinge domain"/>
    <property type="match status" value="1"/>
</dbReference>
<dbReference type="GO" id="GO:0051301">
    <property type="term" value="P:cell division"/>
    <property type="evidence" value="ECO:0007669"/>
    <property type="project" value="UniProtKB-KW"/>
</dbReference>
<evidence type="ECO:0000256" key="1">
    <source>
        <dbReference type="ARBA" id="ARBA00004123"/>
    </source>
</evidence>
<dbReference type="GO" id="GO:0007076">
    <property type="term" value="P:mitotic chromosome condensation"/>
    <property type="evidence" value="ECO:0007669"/>
    <property type="project" value="TreeGrafter"/>
</dbReference>
<feature type="coiled-coil region" evidence="12">
    <location>
        <begin position="1120"/>
        <end position="1188"/>
    </location>
</feature>
<evidence type="ECO:0000313" key="16">
    <source>
        <dbReference type="Proteomes" id="UP000789831"/>
    </source>
</evidence>
<dbReference type="InterPro" id="IPR024704">
    <property type="entry name" value="SMC"/>
</dbReference>
<dbReference type="PANTHER" id="PTHR18937:SF172">
    <property type="entry name" value="STRUCTURAL MAINTENANCE OF CHROMOSOMES PROTEIN"/>
    <property type="match status" value="1"/>
</dbReference>
<dbReference type="Gene3D" id="1.20.1060.20">
    <property type="match status" value="1"/>
</dbReference>
<evidence type="ECO:0000256" key="12">
    <source>
        <dbReference type="SAM" id="Coils"/>
    </source>
</evidence>
<feature type="domain" description="SMC hinge" evidence="14">
    <location>
        <begin position="669"/>
        <end position="782"/>
    </location>
</feature>
<evidence type="ECO:0000313" key="15">
    <source>
        <dbReference type="EMBL" id="CAG8521184.1"/>
    </source>
</evidence>
<evidence type="ECO:0000256" key="4">
    <source>
        <dbReference type="ARBA" id="ARBA00022741"/>
    </source>
</evidence>
<keyword evidence="6" id="KW-0067">ATP-binding</keyword>
<dbReference type="FunFam" id="3.40.50.300:FF:000481">
    <property type="entry name" value="Structural maintenance of chromosomes 4"/>
    <property type="match status" value="1"/>
</dbReference>
<evidence type="ECO:0000256" key="3">
    <source>
        <dbReference type="ARBA" id="ARBA00022618"/>
    </source>
</evidence>
<comment type="similarity">
    <text evidence="2">Belongs to the SMC family. SMC4 subfamily.</text>
</comment>
<feature type="coiled-coil region" evidence="12">
    <location>
        <begin position="402"/>
        <end position="436"/>
    </location>
</feature>
<dbReference type="Gene3D" id="1.20.5.340">
    <property type="match status" value="1"/>
</dbReference>
<dbReference type="Pfam" id="PF02463">
    <property type="entry name" value="SMC_N"/>
    <property type="match status" value="1"/>
</dbReference>
<evidence type="ECO:0000256" key="9">
    <source>
        <dbReference type="ARBA" id="ARBA00023242"/>
    </source>
</evidence>
<dbReference type="InterPro" id="IPR010935">
    <property type="entry name" value="SMC_hinge"/>
</dbReference>
<protein>
    <recommendedName>
        <fullName evidence="11">Structural maintenance of chromosomes protein</fullName>
    </recommendedName>
</protein>
<feature type="region of interest" description="Disordered" evidence="13">
    <location>
        <begin position="1"/>
        <end position="138"/>
    </location>
</feature>
<evidence type="ECO:0000259" key="14">
    <source>
        <dbReference type="SMART" id="SM00968"/>
    </source>
</evidence>
<gene>
    <name evidence="15" type="ORF">AGERDE_LOCUS5246</name>
</gene>
<dbReference type="Gene3D" id="3.40.50.300">
    <property type="entry name" value="P-loop containing nucleotide triphosphate hydrolases"/>
    <property type="match status" value="2"/>
</dbReference>
<organism evidence="15 16">
    <name type="scientific">Ambispora gerdemannii</name>
    <dbReference type="NCBI Taxonomy" id="144530"/>
    <lineage>
        <taxon>Eukaryota</taxon>
        <taxon>Fungi</taxon>
        <taxon>Fungi incertae sedis</taxon>
        <taxon>Mucoromycota</taxon>
        <taxon>Glomeromycotina</taxon>
        <taxon>Glomeromycetes</taxon>
        <taxon>Archaeosporales</taxon>
        <taxon>Ambisporaceae</taxon>
        <taxon>Ambispora</taxon>
    </lineage>
</organism>
<dbReference type="FunFam" id="3.40.50.300:FF:000585">
    <property type="entry name" value="Structural maintenance of chromosomes 4"/>
    <property type="match status" value="1"/>
</dbReference>
<evidence type="ECO:0000256" key="8">
    <source>
        <dbReference type="ARBA" id="ARBA00023067"/>
    </source>
</evidence>
<sequence length="1330" mass="152518">MATTNLNQTRKLSKESRRSSIQSVAQQEAKSSRRSSIQSVAQQEAESSLHSSIQSVAQQEAKSSRRSSIQSVAQQEAKSSRRSSIQSVAQEAKSSRRSSIQSVAQQEAKSSRRSSIQSVAQQEARSSRRSSTRSTHSLKNPLIESCTTRLVISKLVLINFKSYAGRQEIGPFHKSFTSVVGPNGSGKSNVIDALLFVFGYRANKMRQAKLSGLIHSSQGHENLDSCTVQVHFHEIYDMPEPNEYEVVPNSQLVISRQAFRNNISKYFINNDASNYTEVTALLKERGIDLDHKRFLILQAVESISQMKPKALNEHEDGLLEYLEDIIGTSKYKAPIEEASNQVEKLDDERSEKLNRVKIVEKEKQSLEGEKAKAEMFLRDENILTTKKSFFYQRQLLECKNNIDIATEAVNEWKGKLNEEQRKHAHIIEETKKLQDDVDETSQEYNLEKYEKEDIGLQEKKKHSTTKQKKLIKTLEKDRASLSITKTSIQYHEEDLVKRERELGQLEKSLQNQEAELEKIRQSLKGKTEVYSAQIEEKQKELAPWTEKINAKQSNIDVLRAEYEIIEGKTRAIQSSLEQAENEIITIEETRNSKKTDIEAALALKEKLADEVKQIERKLKNNIALHEGYQNNLKDARQKASEADIQLKQAESRGAVLKSLLKLKESGRIKGLHDRLGNLGVIDDRYDIAISTACSALDNIVVDTVDDAQACIEYLRRNNLGRATFVVLNQLASMNMGKIDTPENVPRLFDLVKPKEPQFAQAFFNVLRNTLVARNLEHANRIAFGRQRWRVVTLDGKLIDVSGTMTGGGTKVMKGGMSSKFVPDITPTMVDELIRAQTRCEEKWRELQMAHQELESELERKKAEAPKVDLDISKLKMDIDSNKKRMSDAQKRVIELRQRNKSNPEDSKRKQQLQSTINKLTQELENLKTHPASIEQEIKDLQQKILDVGGGKLRSQKAKVDEMQEQIDSHNDRITTLQVTKTKAEKDIIKLQNSIEKSENEAEELSLEIKQLEEEMQEKVLESREIRKKARQSEDLTEKRREDLEKIQKELDSKTEVINKIRAVEVELKNRLEDNERHLAENQLRYDHWRSLHGKLSLHQINGGEDCDESDGVELQIYTDDELSAVNKENLKKEIDELEERLQKTQPNLKVLVEYRQHEEEYISRARDLEEITTSRDAAKKEYDELRKQRLEKFMQGFTLISQKLKEMYQIITMGGNAELELVDSLDPFSEGILFSVMPPKKSWKNISNLSVFALHHFKPTPLYVMDEIDAALDFRNVSIVANYIKERTKNAQFIIISLRNNMFELADRLVGIYKTNNMTKSISISPESIM</sequence>
<dbReference type="SUPFAM" id="SSF52540">
    <property type="entry name" value="P-loop containing nucleoside triphosphate hydrolases"/>
    <property type="match status" value="2"/>
</dbReference>
<evidence type="ECO:0000256" key="7">
    <source>
        <dbReference type="ARBA" id="ARBA00023054"/>
    </source>
</evidence>
<dbReference type="GO" id="GO:0005634">
    <property type="term" value="C:nucleus"/>
    <property type="evidence" value="ECO:0007669"/>
    <property type="project" value="UniProtKB-SubCell"/>
</dbReference>
<dbReference type="GO" id="GO:0000796">
    <property type="term" value="C:condensin complex"/>
    <property type="evidence" value="ECO:0007669"/>
    <property type="project" value="TreeGrafter"/>
</dbReference>
<evidence type="ECO:0000256" key="2">
    <source>
        <dbReference type="ARBA" id="ARBA00006005"/>
    </source>
</evidence>
<comment type="subcellular location">
    <subcellularLocation>
        <location evidence="1 11">Nucleus</location>
    </subcellularLocation>
</comment>
<dbReference type="Gene3D" id="3.30.70.1620">
    <property type="match status" value="1"/>
</dbReference>
<evidence type="ECO:0000256" key="6">
    <source>
        <dbReference type="ARBA" id="ARBA00022840"/>
    </source>
</evidence>
<dbReference type="InterPro" id="IPR036277">
    <property type="entry name" value="SMC_hinge_sf"/>
</dbReference>
<feature type="coiled-coil region" evidence="12">
    <location>
        <begin position="495"/>
        <end position="652"/>
    </location>
</feature>
<dbReference type="GO" id="GO:0016887">
    <property type="term" value="F:ATP hydrolysis activity"/>
    <property type="evidence" value="ECO:0007669"/>
    <property type="project" value="InterPro"/>
</dbReference>
<keyword evidence="7 12" id="KW-0175">Coiled coil</keyword>
<dbReference type="EMBL" id="CAJVPL010000685">
    <property type="protein sequence ID" value="CAG8521184.1"/>
    <property type="molecule type" value="Genomic_DNA"/>
</dbReference>
<evidence type="ECO:0000256" key="13">
    <source>
        <dbReference type="SAM" id="MobiDB-lite"/>
    </source>
</evidence>
<evidence type="ECO:0000256" key="5">
    <source>
        <dbReference type="ARBA" id="ARBA00022776"/>
    </source>
</evidence>
<accession>A0A9N9A864</accession>
<dbReference type="InterPro" id="IPR027417">
    <property type="entry name" value="P-loop_NTPase"/>
</dbReference>
<feature type="compositionally biased region" description="Polar residues" evidence="13">
    <location>
        <begin position="1"/>
        <end position="10"/>
    </location>
</feature>
<dbReference type="InterPro" id="IPR003395">
    <property type="entry name" value="RecF/RecN/SMC_N"/>
</dbReference>
<feature type="coiled-coil region" evidence="12">
    <location>
        <begin position="335"/>
        <end position="369"/>
    </location>
</feature>
<evidence type="ECO:0000256" key="11">
    <source>
        <dbReference type="PIRNR" id="PIRNR005719"/>
    </source>
</evidence>
<dbReference type="PANTHER" id="PTHR18937">
    <property type="entry name" value="STRUCTURAL MAINTENANCE OF CHROMOSOMES SMC FAMILY MEMBER"/>
    <property type="match status" value="1"/>
</dbReference>
<dbReference type="Proteomes" id="UP000789831">
    <property type="component" value="Unassembled WGS sequence"/>
</dbReference>
<keyword evidence="3" id="KW-0132">Cell division</keyword>
<dbReference type="GO" id="GO:0005524">
    <property type="term" value="F:ATP binding"/>
    <property type="evidence" value="ECO:0007669"/>
    <property type="project" value="UniProtKB-KW"/>
</dbReference>
<comment type="caution">
    <text evidence="15">The sequence shown here is derived from an EMBL/GenBank/DDBJ whole genome shotgun (WGS) entry which is preliminary data.</text>
</comment>
<dbReference type="Pfam" id="PF06470">
    <property type="entry name" value="SMC_hinge"/>
    <property type="match status" value="1"/>
</dbReference>